<name>A0AAN6E609_9EURO</name>
<feature type="region of interest" description="Disordered" evidence="1">
    <location>
        <begin position="81"/>
        <end position="103"/>
    </location>
</feature>
<accession>A0AAN6E609</accession>
<dbReference type="EMBL" id="MU404350">
    <property type="protein sequence ID" value="KAI1618765.1"/>
    <property type="molecule type" value="Genomic_DNA"/>
</dbReference>
<proteinExistence type="predicted"/>
<evidence type="ECO:0000313" key="2">
    <source>
        <dbReference type="EMBL" id="KAI1618765.1"/>
    </source>
</evidence>
<organism evidence="2 3">
    <name type="scientific">Exophiala viscosa</name>
    <dbReference type="NCBI Taxonomy" id="2486360"/>
    <lineage>
        <taxon>Eukaryota</taxon>
        <taxon>Fungi</taxon>
        <taxon>Dikarya</taxon>
        <taxon>Ascomycota</taxon>
        <taxon>Pezizomycotina</taxon>
        <taxon>Eurotiomycetes</taxon>
        <taxon>Chaetothyriomycetidae</taxon>
        <taxon>Chaetothyriales</taxon>
        <taxon>Herpotrichiellaceae</taxon>
        <taxon>Exophiala</taxon>
    </lineage>
</organism>
<sequence>MSSRRGRARAGRTNPDFLWVNRTPESDSLSATRQERDELRTITNHARQWRASLRRQQRLYSAQTEAVHAQSVVGWARQHNISETSSAETSAGPSPSPLAQTTGSTAETFAYLEAPEDAVWSQEAYQYAVGSWLPSVFRGLDVLDETLATSQTTFDTIDRIIQGCLGNRMHMFSLLATSSGFAKYVLRLQLVRHDCPEYCMSKALRHLRHHLSGNPEANELLIFDLGALSTFERYVGNFEGARTHFTMVHHLIQTMGGTDSLELPMRLLCCLWDLLTAGGTGAAPLMPLVWDPGLFSRDEMRERVLPTLHSSGIAPGGAALLQYTSQIRPEFQTTVVDMVQWFQVQQYNQINNFADLSTERWVTQRSYALMHRLLSISIDPTPAELSGQRLLHLLSECMRQAFLLVISSMISARLSRVRVDAHKNPSCVPWSNYARLQQSLLTLIDSEEDWQHEHEETVLWMACLGAQQPLQTEPQEWFLGFARDVAQGRGLTTTNELVHLMSKYLHRCDPTGSPDVTGLQSVLGEET</sequence>
<dbReference type="Proteomes" id="UP001203852">
    <property type="component" value="Unassembled WGS sequence"/>
</dbReference>
<dbReference type="AlphaFoldDB" id="A0AAN6E609"/>
<keyword evidence="3" id="KW-1185">Reference proteome</keyword>
<comment type="caution">
    <text evidence="2">The sequence shown here is derived from an EMBL/GenBank/DDBJ whole genome shotgun (WGS) entry which is preliminary data.</text>
</comment>
<dbReference type="PANTHER" id="PTHR37540:SF5">
    <property type="entry name" value="TRANSCRIPTION FACTOR DOMAIN-CONTAINING PROTEIN"/>
    <property type="match status" value="1"/>
</dbReference>
<feature type="region of interest" description="Disordered" evidence="1">
    <location>
        <begin position="1"/>
        <end position="36"/>
    </location>
</feature>
<reference evidence="2" key="1">
    <citation type="journal article" date="2022" name="bioRxiv">
        <title>Deciphering the potential niche of two novel black yeast fungi from a biological soil crust based on their genomes, phenotypes, and melanin regulation.</title>
        <authorList>
            <consortium name="DOE Joint Genome Institute"/>
            <person name="Carr E.C."/>
            <person name="Barton Q."/>
            <person name="Grambo S."/>
            <person name="Sullivan M."/>
            <person name="Renfro C.M."/>
            <person name="Kuo A."/>
            <person name="Pangilinan J."/>
            <person name="Lipzen A."/>
            <person name="Keymanesh K."/>
            <person name="Savage E."/>
            <person name="Barry K."/>
            <person name="Grigoriev I.V."/>
            <person name="Riekhof W.R."/>
            <person name="Harris S.S."/>
        </authorList>
    </citation>
    <scope>NUCLEOTIDE SEQUENCE</scope>
    <source>
        <strain evidence="2">JF 03-4F</strain>
    </source>
</reference>
<gene>
    <name evidence="2" type="ORF">EDD36DRAFT_40914</name>
</gene>
<feature type="compositionally biased region" description="Basic residues" evidence="1">
    <location>
        <begin position="1"/>
        <end position="10"/>
    </location>
</feature>
<protein>
    <submittedName>
        <fullName evidence="2">Uncharacterized protein</fullName>
    </submittedName>
</protein>
<dbReference type="PANTHER" id="PTHR37540">
    <property type="entry name" value="TRANSCRIPTION FACTOR (ACR-2), PUTATIVE-RELATED-RELATED"/>
    <property type="match status" value="1"/>
</dbReference>
<evidence type="ECO:0000256" key="1">
    <source>
        <dbReference type="SAM" id="MobiDB-lite"/>
    </source>
</evidence>
<evidence type="ECO:0000313" key="3">
    <source>
        <dbReference type="Proteomes" id="UP001203852"/>
    </source>
</evidence>